<proteinExistence type="predicted"/>
<gene>
    <name evidence="2" type="ORF">HLB23_27550</name>
</gene>
<sequence>MTVPPTMLDPTSTPSHSHHDVFDTHAGLRANSLAVPNDRLIRSLFDAGLRMHKLRMKLEGGNGIPDEARTALDDVLDDLDSVIREAGLTMLAVARESGLAAGPTSPATGPRRRHRRW</sequence>
<dbReference type="AlphaFoldDB" id="A0A849CC33"/>
<accession>A0A849CC33</accession>
<comment type="caution">
    <text evidence="2">The sequence shown here is derived from an EMBL/GenBank/DDBJ whole genome shotgun (WGS) entry which is preliminary data.</text>
</comment>
<feature type="region of interest" description="Disordered" evidence="1">
    <location>
        <begin position="1"/>
        <end position="21"/>
    </location>
</feature>
<name>A0A849CC33_9NOCA</name>
<evidence type="ECO:0000256" key="1">
    <source>
        <dbReference type="SAM" id="MobiDB-lite"/>
    </source>
</evidence>
<reference evidence="2 3" key="1">
    <citation type="submission" date="2020-05" db="EMBL/GenBank/DDBJ databases">
        <title>MicrobeNet Type strains.</title>
        <authorList>
            <person name="Nicholson A.C."/>
        </authorList>
    </citation>
    <scope>NUCLEOTIDE SEQUENCE [LARGE SCALE GENOMIC DNA]</scope>
    <source>
        <strain evidence="2 3">JCM 3224</strain>
    </source>
</reference>
<evidence type="ECO:0000313" key="2">
    <source>
        <dbReference type="EMBL" id="NNH73567.1"/>
    </source>
</evidence>
<dbReference type="Proteomes" id="UP000586827">
    <property type="component" value="Unassembled WGS sequence"/>
</dbReference>
<keyword evidence="3" id="KW-1185">Reference proteome</keyword>
<evidence type="ECO:0000313" key="3">
    <source>
        <dbReference type="Proteomes" id="UP000586827"/>
    </source>
</evidence>
<protein>
    <submittedName>
        <fullName evidence="2">Uncharacterized protein</fullName>
    </submittedName>
</protein>
<organism evidence="2 3">
    <name type="scientific">Nocardia uniformis</name>
    <dbReference type="NCBI Taxonomy" id="53432"/>
    <lineage>
        <taxon>Bacteria</taxon>
        <taxon>Bacillati</taxon>
        <taxon>Actinomycetota</taxon>
        <taxon>Actinomycetes</taxon>
        <taxon>Mycobacteriales</taxon>
        <taxon>Nocardiaceae</taxon>
        <taxon>Nocardia</taxon>
    </lineage>
</organism>
<dbReference type="RefSeq" id="WP_157551979.1">
    <property type="nucleotide sequence ID" value="NZ_JABELX010000010.1"/>
</dbReference>
<dbReference type="EMBL" id="JABELX010000010">
    <property type="protein sequence ID" value="NNH73567.1"/>
    <property type="molecule type" value="Genomic_DNA"/>
</dbReference>